<gene>
    <name evidence="2" type="primary">CRNN</name>
</gene>
<protein>
    <submittedName>
        <fullName evidence="2">Cornulin</fullName>
    </submittedName>
</protein>
<accession>A0AC55DIJ5</accession>
<sequence length="314" mass="34555">MPQLLRNITGIIDAFSRYAKTEGDCKSLTRGEMKRLLEREFADVIVNPHDPGTVDEVMRLLDEDETGTVEFKEFLVLTFKVAQACFQALSESPEGACGSQESGRHRTGASQELREGQRRPTEVGGAGASQLPEGGSGGQSPQMSRGQDISSTQAGHRGRQTESQRQENPSQQEQEAGQVRQTRIPEERHHQTREGRSDREPQTREQDGAHHSRESVTGTTQTPGSQTHTMEQDRGRQRGNTSTQSRESTSGQSRGSQGQDMSQTRQTVTGGHLQTQTGSQGHTTEQDRGHQRGNTRKRKQTKAIKATDAAAVLK</sequence>
<evidence type="ECO:0000313" key="2">
    <source>
        <dbReference type="RefSeq" id="XP_045151568.1"/>
    </source>
</evidence>
<dbReference type="Proteomes" id="UP000694863">
    <property type="component" value="Unplaced"/>
</dbReference>
<name>A0AC55DIJ5_ECHTE</name>
<dbReference type="RefSeq" id="XP_045151568.1">
    <property type="nucleotide sequence ID" value="XM_045295633.1"/>
</dbReference>
<evidence type="ECO:0000313" key="1">
    <source>
        <dbReference type="Proteomes" id="UP000694863"/>
    </source>
</evidence>
<reference evidence="2" key="1">
    <citation type="submission" date="2025-08" db="UniProtKB">
        <authorList>
            <consortium name="RefSeq"/>
        </authorList>
    </citation>
    <scope>IDENTIFICATION</scope>
</reference>
<proteinExistence type="predicted"/>
<organism evidence="1 2">
    <name type="scientific">Echinops telfairi</name>
    <name type="common">Lesser hedgehog tenrec</name>
    <dbReference type="NCBI Taxonomy" id="9371"/>
    <lineage>
        <taxon>Eukaryota</taxon>
        <taxon>Metazoa</taxon>
        <taxon>Chordata</taxon>
        <taxon>Craniata</taxon>
        <taxon>Vertebrata</taxon>
        <taxon>Euteleostomi</taxon>
        <taxon>Mammalia</taxon>
        <taxon>Eutheria</taxon>
        <taxon>Afrotheria</taxon>
        <taxon>Tenrecidae</taxon>
        <taxon>Tenrecinae</taxon>
        <taxon>Echinops</taxon>
    </lineage>
</organism>
<keyword evidence="1" id="KW-1185">Reference proteome</keyword>